<organism evidence="2 3">
    <name type="scientific">Cercophora newfieldiana</name>
    <dbReference type="NCBI Taxonomy" id="92897"/>
    <lineage>
        <taxon>Eukaryota</taxon>
        <taxon>Fungi</taxon>
        <taxon>Dikarya</taxon>
        <taxon>Ascomycota</taxon>
        <taxon>Pezizomycotina</taxon>
        <taxon>Sordariomycetes</taxon>
        <taxon>Sordariomycetidae</taxon>
        <taxon>Sordariales</taxon>
        <taxon>Lasiosphaeriaceae</taxon>
        <taxon>Cercophora</taxon>
    </lineage>
</organism>
<dbReference type="PANTHER" id="PTHR33112">
    <property type="entry name" value="DOMAIN PROTEIN, PUTATIVE-RELATED"/>
    <property type="match status" value="1"/>
</dbReference>
<evidence type="ECO:0000259" key="1">
    <source>
        <dbReference type="Pfam" id="PF06985"/>
    </source>
</evidence>
<keyword evidence="3" id="KW-1185">Reference proteome</keyword>
<protein>
    <submittedName>
        <fullName evidence="2">Heterokaryon incompatibility protein-domain-containing protein</fullName>
    </submittedName>
</protein>
<dbReference type="PANTHER" id="PTHR33112:SF8">
    <property type="entry name" value="HETEROKARYON INCOMPATIBILITY DOMAIN-CONTAINING PROTEIN"/>
    <property type="match status" value="1"/>
</dbReference>
<evidence type="ECO:0000313" key="2">
    <source>
        <dbReference type="EMBL" id="KAK0651048.1"/>
    </source>
</evidence>
<sequence>MSEPPLPGDLCEVCRNLNLVYRILPFEDEEAIPHQPTLTALEASSHSCALCYQVWATAGHSLANRGGMTTTMPTKKLGDRHVQIQVAISNYALGGLMRGMANGASVMNLGGRDSIEPDFGGLDWVNPRRLVGDPNKCGSYLFGNWWYSAYEKNRGHYKLIGLGVRLGTSPRIGDALGNTPNKWFLAGSFLRFRTDQDMEGESCIPGRLRHWDLSSSRAMAQVKLWLRRCNEHRCVAIPSGEGNEEQSTLPTRVLFVGSKGGVVKLEESQGRRGRYVALSHSWGKSHRLTTTRSNIDRLKVGISFDEIPQTFKDAVVICRALDVAYLWIDSLCIIQDDPADWEVEASRMGGVYSGSYLTISALHSADDMNGCFPKLARTREAVKLFSFASPDVVCTGRPVVANAVPFVDDSRAYRGAVGFSSHQEKGNCECKPPNCKTGFQFRYCITNEWMPSSIKAHPQCYATSNFGVDFDPLQSEPLSLRGWVLQERLLSPRTLHYSEGQMYFECQQMVHGEDGSILRRMFPRLLDVVESRRRAVELSLSRLGAGGGPESVSDASENSADEWLKLVEVFSRRNLTVAHDKLVALSGLARIVAEKSGDEYLAGLWKSNFFRGLCWERKTSVPVHHCDDEAHDHALPEPRSAGLTWPAQYRAPSWSWAAVDGEIHFENTWLKYRQERAMVAQLLDVDVSLAGSDAFGRVKSGYARVLTVVGELREAVLPRRGRGDPFRVEAILMGMKDEDKHQPIETNTNNAVGDLGNRLAELELLPQSQLGCSSPLDANAVVTADASAFVRCGVSARVLFDGGPHLPCMAVFVNSGFLLALAWDGDKGGYRRVGTASLFENDSKQFLEHLAVRREVVIF</sequence>
<gene>
    <name evidence="2" type="ORF">B0T16DRAFT_72573</name>
</gene>
<dbReference type="InterPro" id="IPR010730">
    <property type="entry name" value="HET"/>
</dbReference>
<accession>A0AA39YEI1</accession>
<reference evidence="2" key="1">
    <citation type="submission" date="2023-06" db="EMBL/GenBank/DDBJ databases">
        <title>Genome-scale phylogeny and comparative genomics of the fungal order Sordariales.</title>
        <authorList>
            <consortium name="Lawrence Berkeley National Laboratory"/>
            <person name="Hensen N."/>
            <person name="Bonometti L."/>
            <person name="Westerberg I."/>
            <person name="Brannstrom I.O."/>
            <person name="Guillou S."/>
            <person name="Cros-Aarteil S."/>
            <person name="Calhoun S."/>
            <person name="Haridas S."/>
            <person name="Kuo A."/>
            <person name="Mondo S."/>
            <person name="Pangilinan J."/>
            <person name="Riley R."/>
            <person name="Labutti K."/>
            <person name="Andreopoulos B."/>
            <person name="Lipzen A."/>
            <person name="Chen C."/>
            <person name="Yanf M."/>
            <person name="Daum C."/>
            <person name="Ng V."/>
            <person name="Clum A."/>
            <person name="Steindorff A."/>
            <person name="Ohm R."/>
            <person name="Martin F."/>
            <person name="Silar P."/>
            <person name="Natvig D."/>
            <person name="Lalanne C."/>
            <person name="Gautier V."/>
            <person name="Ament-Velasquez S.L."/>
            <person name="Kruys A."/>
            <person name="Hutchinson M.I."/>
            <person name="Powell A.J."/>
            <person name="Barry K."/>
            <person name="Miller A.N."/>
            <person name="Grigoriev I.V."/>
            <person name="Debuchy R."/>
            <person name="Gladieux P."/>
            <person name="Thoren M.H."/>
            <person name="Johannesson H."/>
        </authorList>
    </citation>
    <scope>NUCLEOTIDE SEQUENCE</scope>
    <source>
        <strain evidence="2">SMH2532-1</strain>
    </source>
</reference>
<feature type="domain" description="Heterokaryon incompatibility" evidence="1">
    <location>
        <begin position="275"/>
        <end position="373"/>
    </location>
</feature>
<name>A0AA39YEI1_9PEZI</name>
<evidence type="ECO:0000313" key="3">
    <source>
        <dbReference type="Proteomes" id="UP001174936"/>
    </source>
</evidence>
<dbReference type="AlphaFoldDB" id="A0AA39YEI1"/>
<comment type="caution">
    <text evidence="2">The sequence shown here is derived from an EMBL/GenBank/DDBJ whole genome shotgun (WGS) entry which is preliminary data.</text>
</comment>
<dbReference type="Proteomes" id="UP001174936">
    <property type="component" value="Unassembled WGS sequence"/>
</dbReference>
<dbReference type="Pfam" id="PF06985">
    <property type="entry name" value="HET"/>
    <property type="match status" value="1"/>
</dbReference>
<dbReference type="EMBL" id="JAULSV010000002">
    <property type="protein sequence ID" value="KAK0651048.1"/>
    <property type="molecule type" value="Genomic_DNA"/>
</dbReference>
<proteinExistence type="predicted"/>